<keyword evidence="3 7" id="KW-0813">Transport</keyword>
<proteinExistence type="inferred from homology"/>
<evidence type="ECO:0000256" key="1">
    <source>
        <dbReference type="ARBA" id="ARBA00004141"/>
    </source>
</evidence>
<comment type="subcellular location">
    <subcellularLocation>
        <location evidence="1">Membrane</location>
        <topology evidence="1">Multi-pass membrane protein</topology>
    </subcellularLocation>
</comment>
<keyword evidence="5" id="KW-1133">Transmembrane helix</keyword>
<keyword evidence="4 7" id="KW-0812">Transmembrane</keyword>
<accession>A0A1L6TGW5</accession>
<dbReference type="GO" id="GO:0015254">
    <property type="term" value="F:glycerol channel activity"/>
    <property type="evidence" value="ECO:0007669"/>
    <property type="project" value="TreeGrafter"/>
</dbReference>
<evidence type="ECO:0000256" key="7">
    <source>
        <dbReference type="RuleBase" id="RU000477"/>
    </source>
</evidence>
<dbReference type="PRINTS" id="PR00783">
    <property type="entry name" value="MINTRINSICP"/>
</dbReference>
<dbReference type="GO" id="GO:0005886">
    <property type="term" value="C:plasma membrane"/>
    <property type="evidence" value="ECO:0007669"/>
    <property type="project" value="TreeGrafter"/>
</dbReference>
<dbReference type="InterPro" id="IPR023271">
    <property type="entry name" value="Aquaporin-like"/>
</dbReference>
<dbReference type="OrthoDB" id="9807293at2"/>
<gene>
    <name evidence="8" type="ORF">KU39_495</name>
</gene>
<name>A0A1L6TGW5_PISSA</name>
<dbReference type="Pfam" id="PF00230">
    <property type="entry name" value="MIP"/>
    <property type="match status" value="1"/>
</dbReference>
<evidence type="ECO:0000313" key="9">
    <source>
        <dbReference type="Proteomes" id="UP000029558"/>
    </source>
</evidence>
<sequence>MHDLLGEFLGSLFLILFGGGVVAGVVLKGSKSYSAGWMAIATGWAFAVIIGVFVASSTGSAQADINPAVTLAKLFLGIYHSPLQVIERIIMQCLGCFSGAILVWLAYLPHWQITEDKEAKLNVFSTTPAIKHTLGNMLTEIIGTFALIFGIGAIANYAHGHIDTSLVPYFIGLLVWGIGLSLGGPTGYAINPARDLGPRIAHTLLPIAGKGSSHWQYAWIPILGPCIGATIGALLWHLLL</sequence>
<dbReference type="AlphaFoldDB" id="A0A1L6TGW5"/>
<organism evidence="8 9">
    <name type="scientific">Piscirickettsia salmonis</name>
    <dbReference type="NCBI Taxonomy" id="1238"/>
    <lineage>
        <taxon>Bacteria</taxon>
        <taxon>Pseudomonadati</taxon>
        <taxon>Pseudomonadota</taxon>
        <taxon>Gammaproteobacteria</taxon>
        <taxon>Thiotrichales</taxon>
        <taxon>Piscirickettsiaceae</taxon>
        <taxon>Piscirickettsia</taxon>
    </lineage>
</organism>
<evidence type="ECO:0000313" key="8">
    <source>
        <dbReference type="EMBL" id="ALB21679.1"/>
    </source>
</evidence>
<dbReference type="InterPro" id="IPR050363">
    <property type="entry name" value="MIP/Aquaporin"/>
</dbReference>
<evidence type="ECO:0000256" key="3">
    <source>
        <dbReference type="ARBA" id="ARBA00022448"/>
    </source>
</evidence>
<dbReference type="SUPFAM" id="SSF81338">
    <property type="entry name" value="Aquaporin-like"/>
    <property type="match status" value="1"/>
</dbReference>
<dbReference type="Gene3D" id="1.20.1080.10">
    <property type="entry name" value="Glycerol uptake facilitator protein"/>
    <property type="match status" value="1"/>
</dbReference>
<evidence type="ECO:0000256" key="6">
    <source>
        <dbReference type="ARBA" id="ARBA00023136"/>
    </source>
</evidence>
<reference evidence="8 9" key="1">
    <citation type="journal article" date="2014" name="Genome Announc.">
        <title>Comparative Genome Analysis of Two Isolates of the Fish Pathogen Piscirickettsia salmonis from Different Hosts Reveals Major Differences in Virulence-Associated Secretion Systems.</title>
        <authorList>
            <person name="Bohle H."/>
            <person name="Henriquez P."/>
            <person name="Grothusen H."/>
            <person name="Navas E."/>
            <person name="Sandoval A."/>
            <person name="Bustamante F."/>
            <person name="Bustos P."/>
            <person name="Mancilla M."/>
        </authorList>
    </citation>
    <scope>NUCLEOTIDE SEQUENCE [LARGE SCALE GENOMIC DNA]</scope>
    <source>
        <strain evidence="9">B1-32597</strain>
    </source>
</reference>
<dbReference type="EMBL" id="CP012508">
    <property type="protein sequence ID" value="ALB21679.1"/>
    <property type="molecule type" value="Genomic_DNA"/>
</dbReference>
<dbReference type="PANTHER" id="PTHR43829:SF9">
    <property type="entry name" value="AQUAPORIN-9"/>
    <property type="match status" value="1"/>
</dbReference>
<evidence type="ECO:0000256" key="4">
    <source>
        <dbReference type="ARBA" id="ARBA00022692"/>
    </source>
</evidence>
<dbReference type="Proteomes" id="UP000029558">
    <property type="component" value="Chromosome"/>
</dbReference>
<dbReference type="RefSeq" id="WP_017377275.1">
    <property type="nucleotide sequence ID" value="NZ_CP012508.1"/>
</dbReference>
<dbReference type="InterPro" id="IPR000425">
    <property type="entry name" value="MIP"/>
</dbReference>
<comment type="similarity">
    <text evidence="2 7">Belongs to the MIP/aquaporin (TC 1.A.8) family.</text>
</comment>
<evidence type="ECO:0000256" key="5">
    <source>
        <dbReference type="ARBA" id="ARBA00022989"/>
    </source>
</evidence>
<evidence type="ECO:0000256" key="2">
    <source>
        <dbReference type="ARBA" id="ARBA00006175"/>
    </source>
</evidence>
<dbReference type="PANTHER" id="PTHR43829">
    <property type="entry name" value="AQUAPORIN OR AQUAGLYCEROPORIN RELATED"/>
    <property type="match status" value="1"/>
</dbReference>
<protein>
    <submittedName>
        <fullName evidence="8">Major intrinsic family protein</fullName>
    </submittedName>
</protein>
<keyword evidence="6" id="KW-0472">Membrane</keyword>